<evidence type="ECO:0000313" key="2">
    <source>
        <dbReference type="EMBL" id="GBP35579.1"/>
    </source>
</evidence>
<feature type="compositionally biased region" description="Basic and acidic residues" evidence="1">
    <location>
        <begin position="1"/>
        <end position="17"/>
    </location>
</feature>
<organism evidence="2 3">
    <name type="scientific">Eumeta variegata</name>
    <name type="common">Bagworm moth</name>
    <name type="synonym">Eumeta japonica</name>
    <dbReference type="NCBI Taxonomy" id="151549"/>
    <lineage>
        <taxon>Eukaryota</taxon>
        <taxon>Metazoa</taxon>
        <taxon>Ecdysozoa</taxon>
        <taxon>Arthropoda</taxon>
        <taxon>Hexapoda</taxon>
        <taxon>Insecta</taxon>
        <taxon>Pterygota</taxon>
        <taxon>Neoptera</taxon>
        <taxon>Endopterygota</taxon>
        <taxon>Lepidoptera</taxon>
        <taxon>Glossata</taxon>
        <taxon>Ditrysia</taxon>
        <taxon>Tineoidea</taxon>
        <taxon>Psychidae</taxon>
        <taxon>Oiketicinae</taxon>
        <taxon>Eumeta</taxon>
    </lineage>
</organism>
<evidence type="ECO:0000256" key="1">
    <source>
        <dbReference type="SAM" id="MobiDB-lite"/>
    </source>
</evidence>
<comment type="caution">
    <text evidence="2">The sequence shown here is derived from an EMBL/GenBank/DDBJ whole genome shotgun (WGS) entry which is preliminary data.</text>
</comment>
<evidence type="ECO:0000313" key="3">
    <source>
        <dbReference type="Proteomes" id="UP000299102"/>
    </source>
</evidence>
<dbReference type="AlphaFoldDB" id="A0A4C1VAB5"/>
<dbReference type="EMBL" id="BGZK01000305">
    <property type="protein sequence ID" value="GBP35579.1"/>
    <property type="molecule type" value="Genomic_DNA"/>
</dbReference>
<dbReference type="Proteomes" id="UP000299102">
    <property type="component" value="Unassembled WGS sequence"/>
</dbReference>
<proteinExistence type="predicted"/>
<keyword evidence="3" id="KW-1185">Reference proteome</keyword>
<feature type="region of interest" description="Disordered" evidence="1">
    <location>
        <begin position="1"/>
        <end position="71"/>
    </location>
</feature>
<reference evidence="2 3" key="1">
    <citation type="journal article" date="2019" name="Commun. Biol.">
        <title>The bagworm genome reveals a unique fibroin gene that provides high tensile strength.</title>
        <authorList>
            <person name="Kono N."/>
            <person name="Nakamura H."/>
            <person name="Ohtoshi R."/>
            <person name="Tomita M."/>
            <person name="Numata K."/>
            <person name="Arakawa K."/>
        </authorList>
    </citation>
    <scope>NUCLEOTIDE SEQUENCE [LARGE SCALE GENOMIC DNA]</scope>
</reference>
<feature type="compositionally biased region" description="Basic residues" evidence="1">
    <location>
        <begin position="18"/>
        <end position="28"/>
    </location>
</feature>
<name>A0A4C1VAB5_EUMVA</name>
<sequence>MTEHIPEHDTSLIDRRPMTKHLRNKHYSMKRDRWPLSRTTQTPDDADERNEYKRRNRASPPPRGKEKKIMYRSKKSTFSVPFIIRVDFRPIELTRPGAENLPSIRSRSVETAILFFNIDSGPFRNGRRYLAGLNDYRQRSAARPP</sequence>
<accession>A0A4C1VAB5</accession>
<protein>
    <submittedName>
        <fullName evidence="2">Uncharacterized protein</fullName>
    </submittedName>
</protein>
<gene>
    <name evidence="2" type="ORF">EVAR_17441_1</name>
</gene>